<protein>
    <recommendedName>
        <fullName evidence="3">Response regulatory domain-containing protein</fullName>
    </recommendedName>
</protein>
<keyword evidence="1" id="KW-0597">Phosphoprotein</keyword>
<proteinExistence type="predicted"/>
<dbReference type="EMBL" id="LAZR01038256">
    <property type="protein sequence ID" value="KKL20034.1"/>
    <property type="molecule type" value="Genomic_DNA"/>
</dbReference>
<dbReference type="InterPro" id="IPR011006">
    <property type="entry name" value="CheY-like_superfamily"/>
</dbReference>
<dbReference type="InterPro" id="IPR001789">
    <property type="entry name" value="Sig_transdc_resp-reg_receiver"/>
</dbReference>
<dbReference type="InterPro" id="IPR004358">
    <property type="entry name" value="Sig_transdc_His_kin-like_C"/>
</dbReference>
<evidence type="ECO:0000256" key="1">
    <source>
        <dbReference type="ARBA" id="ARBA00022553"/>
    </source>
</evidence>
<dbReference type="Gene3D" id="3.40.50.2300">
    <property type="match status" value="1"/>
</dbReference>
<evidence type="ECO:0000256" key="2">
    <source>
        <dbReference type="ARBA" id="ARBA00023012"/>
    </source>
</evidence>
<dbReference type="PROSITE" id="PS50110">
    <property type="entry name" value="RESPONSE_REGULATORY"/>
    <property type="match status" value="1"/>
</dbReference>
<sequence length="196" mass="22114">PERLGTGLGLPIVKKILEKMKSSIHLESEKNSGTHFTFTITFEEATLLEVIEFSSSKKYKAKKDKEYHVHGASFLIVDDNKINRMVTNKILVERGAKTAEASSGEEALKMVKEEHYDLILMDINMPNMNGFETTQAIRNLNIKIPIIALTAADASYMEKRIKTHGMNGAIIKPYSMEEFMKIIDEHLPSNNKTISI</sequence>
<accession>A0A0F9BDL8</accession>
<dbReference type="Pfam" id="PF00072">
    <property type="entry name" value="Response_reg"/>
    <property type="match status" value="1"/>
</dbReference>
<dbReference type="CDD" id="cd17546">
    <property type="entry name" value="REC_hyHK_CKI1_RcsC-like"/>
    <property type="match status" value="1"/>
</dbReference>
<evidence type="ECO:0000259" key="3">
    <source>
        <dbReference type="PROSITE" id="PS50110"/>
    </source>
</evidence>
<dbReference type="SMART" id="SM00448">
    <property type="entry name" value="REC"/>
    <property type="match status" value="1"/>
</dbReference>
<dbReference type="SUPFAM" id="SSF55874">
    <property type="entry name" value="ATPase domain of HSP90 chaperone/DNA topoisomerase II/histidine kinase"/>
    <property type="match status" value="1"/>
</dbReference>
<reference evidence="4" key="1">
    <citation type="journal article" date="2015" name="Nature">
        <title>Complex archaea that bridge the gap between prokaryotes and eukaryotes.</title>
        <authorList>
            <person name="Spang A."/>
            <person name="Saw J.H."/>
            <person name="Jorgensen S.L."/>
            <person name="Zaremba-Niedzwiedzka K."/>
            <person name="Martijn J."/>
            <person name="Lind A.E."/>
            <person name="van Eijk R."/>
            <person name="Schleper C."/>
            <person name="Guy L."/>
            <person name="Ettema T.J."/>
        </authorList>
    </citation>
    <scope>NUCLEOTIDE SEQUENCE</scope>
</reference>
<dbReference type="SUPFAM" id="SSF52172">
    <property type="entry name" value="CheY-like"/>
    <property type="match status" value="1"/>
</dbReference>
<organism evidence="4">
    <name type="scientific">marine sediment metagenome</name>
    <dbReference type="NCBI Taxonomy" id="412755"/>
    <lineage>
        <taxon>unclassified sequences</taxon>
        <taxon>metagenomes</taxon>
        <taxon>ecological metagenomes</taxon>
    </lineage>
</organism>
<dbReference type="InterPro" id="IPR003594">
    <property type="entry name" value="HATPase_dom"/>
</dbReference>
<dbReference type="InterPro" id="IPR036890">
    <property type="entry name" value="HATPase_C_sf"/>
</dbReference>
<feature type="domain" description="Response regulatory" evidence="3">
    <location>
        <begin position="73"/>
        <end position="187"/>
    </location>
</feature>
<dbReference type="PRINTS" id="PR00344">
    <property type="entry name" value="BCTRLSENSOR"/>
</dbReference>
<keyword evidence="2" id="KW-0902">Two-component regulatory system</keyword>
<dbReference type="GO" id="GO:0016772">
    <property type="term" value="F:transferase activity, transferring phosphorus-containing groups"/>
    <property type="evidence" value="ECO:0007669"/>
    <property type="project" value="InterPro"/>
</dbReference>
<evidence type="ECO:0000313" key="4">
    <source>
        <dbReference type="EMBL" id="KKL20034.1"/>
    </source>
</evidence>
<dbReference type="Pfam" id="PF02518">
    <property type="entry name" value="HATPase_c"/>
    <property type="match status" value="1"/>
</dbReference>
<comment type="caution">
    <text evidence="4">The sequence shown here is derived from an EMBL/GenBank/DDBJ whole genome shotgun (WGS) entry which is preliminary data.</text>
</comment>
<dbReference type="AlphaFoldDB" id="A0A0F9BDL8"/>
<dbReference type="Gene3D" id="3.30.565.10">
    <property type="entry name" value="Histidine kinase-like ATPase, C-terminal domain"/>
    <property type="match status" value="1"/>
</dbReference>
<feature type="non-terminal residue" evidence="4">
    <location>
        <position position="1"/>
    </location>
</feature>
<name>A0A0F9BDL8_9ZZZZ</name>
<gene>
    <name evidence="4" type="ORF">LCGC14_2459490</name>
</gene>
<dbReference type="GO" id="GO:0000160">
    <property type="term" value="P:phosphorelay signal transduction system"/>
    <property type="evidence" value="ECO:0007669"/>
    <property type="project" value="InterPro"/>
</dbReference>
<dbReference type="PANTHER" id="PTHR45339:SF1">
    <property type="entry name" value="HYBRID SIGNAL TRANSDUCTION HISTIDINE KINASE J"/>
    <property type="match status" value="1"/>
</dbReference>
<dbReference type="PANTHER" id="PTHR45339">
    <property type="entry name" value="HYBRID SIGNAL TRANSDUCTION HISTIDINE KINASE J"/>
    <property type="match status" value="1"/>
</dbReference>